<accession>E3ITR3</accession>
<dbReference type="STRING" id="298654.FraEuI1c_1909"/>
<dbReference type="AlphaFoldDB" id="E3ITR3"/>
<keyword evidence="3" id="KW-1185">Reference proteome</keyword>
<evidence type="ECO:0000259" key="1">
    <source>
        <dbReference type="Pfam" id="PF22513"/>
    </source>
</evidence>
<organism evidence="2 3">
    <name type="scientific">Pseudofrankia inefficax (strain DSM 45817 / CECT 9037 / DDB 130130 / EuI1c)</name>
    <name type="common">Frankia inefficax</name>
    <dbReference type="NCBI Taxonomy" id="298654"/>
    <lineage>
        <taxon>Bacteria</taxon>
        <taxon>Bacillati</taxon>
        <taxon>Actinomycetota</taxon>
        <taxon>Actinomycetes</taxon>
        <taxon>Frankiales</taxon>
        <taxon>Frankiaceae</taxon>
        <taxon>Pseudofrankia</taxon>
    </lineage>
</organism>
<evidence type="ECO:0000313" key="2">
    <source>
        <dbReference type="EMBL" id="ADP79960.1"/>
    </source>
</evidence>
<gene>
    <name evidence="2" type="ordered locus">FraEuI1c_1909</name>
</gene>
<name>E3ITR3_PSEI1</name>
<protein>
    <recommendedName>
        <fullName evidence="1">Antitoxin FitA-like ribbon-helix-helix domain-containing protein</fullName>
    </recommendedName>
</protein>
<proteinExistence type="predicted"/>
<dbReference type="InParanoid" id="E3ITR3"/>
<dbReference type="SUPFAM" id="SSF47598">
    <property type="entry name" value="Ribbon-helix-helix"/>
    <property type="match status" value="1"/>
</dbReference>
<evidence type="ECO:0000313" key="3">
    <source>
        <dbReference type="Proteomes" id="UP000002484"/>
    </source>
</evidence>
<dbReference type="InterPro" id="IPR053853">
    <property type="entry name" value="FitA-like_RHH"/>
</dbReference>
<dbReference type="HOGENOM" id="CLU_176903_1_0_11"/>
<dbReference type="eggNOG" id="ENOG5033AQM">
    <property type="taxonomic scope" value="Bacteria"/>
</dbReference>
<reference evidence="2 3" key="1">
    <citation type="submission" date="2010-10" db="EMBL/GenBank/DDBJ databases">
        <title>Complete sequence of Frankia sp. EuI1c.</title>
        <authorList>
            <consortium name="US DOE Joint Genome Institute"/>
            <person name="Lucas S."/>
            <person name="Copeland A."/>
            <person name="Lapidus A."/>
            <person name="Cheng J.-F."/>
            <person name="Bruce D."/>
            <person name="Goodwin L."/>
            <person name="Pitluck S."/>
            <person name="Chertkov O."/>
            <person name="Detter J.C."/>
            <person name="Han C."/>
            <person name="Tapia R."/>
            <person name="Land M."/>
            <person name="Hauser L."/>
            <person name="Jeffries C."/>
            <person name="Kyrpides N."/>
            <person name="Ivanova N."/>
            <person name="Mikhailova N."/>
            <person name="Beauchemin N."/>
            <person name="Sen A."/>
            <person name="Sur S.A."/>
            <person name="Gtari M."/>
            <person name="Wall L."/>
            <person name="Tisa L."/>
            <person name="Woyke T."/>
        </authorList>
    </citation>
    <scope>NUCLEOTIDE SEQUENCE [LARGE SCALE GENOMIC DNA]</scope>
    <source>
        <strain evidence="3">DSM 45817 / CECT 9037 / EuI1c</strain>
    </source>
</reference>
<dbReference type="InterPro" id="IPR010985">
    <property type="entry name" value="Ribbon_hlx_hlx"/>
</dbReference>
<dbReference type="GO" id="GO:0006355">
    <property type="term" value="P:regulation of DNA-templated transcription"/>
    <property type="evidence" value="ECO:0007669"/>
    <property type="project" value="InterPro"/>
</dbReference>
<dbReference type="Pfam" id="PF22513">
    <property type="entry name" value="FitA-like_RHH"/>
    <property type="match status" value="1"/>
</dbReference>
<sequence length="105" mass="12128">MTGSTPVVQWRRANRMTFRWPRWQNAVMVVALTIRNVPEEIRDELAARAARSGRSLQEYVLRQLIDLASQPTAEDVIARARSRVQATGTRLDPERIITDRDADRR</sequence>
<feature type="domain" description="Antitoxin FitA-like ribbon-helix-helix" evidence="1">
    <location>
        <begin position="31"/>
        <end position="64"/>
    </location>
</feature>
<dbReference type="EMBL" id="CP002299">
    <property type="protein sequence ID" value="ADP79960.1"/>
    <property type="molecule type" value="Genomic_DNA"/>
</dbReference>
<dbReference type="Proteomes" id="UP000002484">
    <property type="component" value="Chromosome"/>
</dbReference>
<dbReference type="KEGG" id="fri:FraEuI1c_1909"/>